<keyword evidence="5 10" id="KW-0547">Nucleotide-binding</keyword>
<organism evidence="13 14">
    <name type="scientific">Lentzea albidocapillata subsp. violacea</name>
    <dbReference type="NCBI Taxonomy" id="128104"/>
    <lineage>
        <taxon>Bacteria</taxon>
        <taxon>Bacillati</taxon>
        <taxon>Actinomycetota</taxon>
        <taxon>Actinomycetes</taxon>
        <taxon>Pseudonocardiales</taxon>
        <taxon>Pseudonocardiaceae</taxon>
        <taxon>Lentzea</taxon>
    </lineage>
</organism>
<keyword evidence="8 10" id="KW-1133">Transmembrane helix</keyword>
<dbReference type="CDD" id="cd00371">
    <property type="entry name" value="HMA"/>
    <property type="match status" value="1"/>
</dbReference>
<feature type="transmembrane region" description="Helical" evidence="10">
    <location>
        <begin position="113"/>
        <end position="134"/>
    </location>
</feature>
<dbReference type="PRINTS" id="PR00940">
    <property type="entry name" value="CATPATPASEA"/>
</dbReference>
<reference evidence="14" key="1">
    <citation type="submission" date="2016-10" db="EMBL/GenBank/DDBJ databases">
        <authorList>
            <person name="Varghese N."/>
            <person name="Submissions S."/>
        </authorList>
    </citation>
    <scope>NUCLEOTIDE SEQUENCE [LARGE SCALE GENOMIC DNA]</scope>
    <source>
        <strain evidence="14">DSM 44796</strain>
    </source>
</reference>
<protein>
    <submittedName>
        <fullName evidence="13">Cation-transporting P-type ATPase A/B</fullName>
    </submittedName>
</protein>
<dbReference type="NCBIfam" id="TIGR01525">
    <property type="entry name" value="ATPase-IB_hvy"/>
    <property type="match status" value="1"/>
</dbReference>
<dbReference type="PANTHER" id="PTHR43520">
    <property type="entry name" value="ATP7, ISOFORM B"/>
    <property type="match status" value="1"/>
</dbReference>
<dbReference type="InterPro" id="IPR036163">
    <property type="entry name" value="HMA_dom_sf"/>
</dbReference>
<dbReference type="PRINTS" id="PR00119">
    <property type="entry name" value="CATATPASE"/>
</dbReference>
<keyword evidence="10" id="KW-1003">Cell membrane</keyword>
<keyword evidence="9 10" id="KW-0472">Membrane</keyword>
<dbReference type="NCBIfam" id="TIGR01494">
    <property type="entry name" value="ATPase_P-type"/>
    <property type="match status" value="1"/>
</dbReference>
<evidence type="ECO:0000256" key="9">
    <source>
        <dbReference type="ARBA" id="ARBA00023136"/>
    </source>
</evidence>
<dbReference type="EMBL" id="FNET01000019">
    <property type="protein sequence ID" value="SDM27752.1"/>
    <property type="molecule type" value="Genomic_DNA"/>
</dbReference>
<dbReference type="InterPro" id="IPR006121">
    <property type="entry name" value="HMA_dom"/>
</dbReference>
<dbReference type="Pfam" id="PF00122">
    <property type="entry name" value="E1-E2_ATPase"/>
    <property type="match status" value="1"/>
</dbReference>
<proteinExistence type="inferred from homology"/>
<sequence length="769" mass="80325">MVESGLVPTGTADPGQGEAARNRRDVELFVSGMTCAACAARTSRKLNKFSGVAATVNFATGRAQVTVTSDVTDEALVEAVVQVGYGAEVVRPAEPEPEGRDEAEHARDLWHRLVVAVVLFVPLADLSITFTVLPGWRFPGWQWLLLALAAPVVCWAAAPFHRVAARSARRGATSMDTLVSLGIIAATAWSSYSMFFAAAPPESVAGMWLLPQPEGAIYLEVAAGLTAFVLAGRYFEAKARWRAGGALRELAALRAEEVVLVLDDGSHHIVPVDQLQVGRRFIVRSGERVASDGVVVDGRAAVDMSSMTGESVPVEAAAGADVIGGTVVLNGTLLVKATKVGRDTQLAAMERLVADAQTGEAPVQRVADRASGYFVPAVLALAILTLAGWLLIDGSVERSFAAALAVLVIACPCALGLATPMALMVASGRAARLGLFIKGYPALESTRTIDTVVLDKTGTVTTGTMSLVDVHCADDVERTELLRLVGALEQVSTHPVAVAIVSAARAEVGSLPPVSGFRDEPGLGASGTVDGHEVRAGRAKLFTDQGCALPAALDELRGEWEHHGRTTVVVSLDGEFAGLLGLRDAVRADARQAVAELHELGLRTVLLTGDNETTARTVAEEIGVERVVAGVLPGDKAEEVRRLKAEGRAVAVVGDGVNDAAALATADLGMAIGAGTDVAIDAADLILVREDVTAVPDAIKLARATLRTIRGNLFWAFGYNVAAIPLAAAGLLNPLVAGAAMAMSSLFVVSNSMRLRRFTPSPAQQNDRT</sequence>
<dbReference type="SFLD" id="SFLDG00002">
    <property type="entry name" value="C1.7:_P-type_atpase_like"/>
    <property type="match status" value="1"/>
</dbReference>
<dbReference type="SUPFAM" id="SSF81665">
    <property type="entry name" value="Calcium ATPase, transmembrane domain M"/>
    <property type="match status" value="1"/>
</dbReference>
<dbReference type="AlphaFoldDB" id="A0A1G9RX48"/>
<keyword evidence="3 10" id="KW-0812">Transmembrane</keyword>
<dbReference type="Pfam" id="PF00702">
    <property type="entry name" value="Hydrolase"/>
    <property type="match status" value="1"/>
</dbReference>
<feature type="transmembrane region" description="Helical" evidence="10">
    <location>
        <begin position="217"/>
        <end position="235"/>
    </location>
</feature>
<dbReference type="Pfam" id="PF00403">
    <property type="entry name" value="HMA"/>
    <property type="match status" value="1"/>
</dbReference>
<dbReference type="Gene3D" id="3.40.50.1000">
    <property type="entry name" value="HAD superfamily/HAD-like"/>
    <property type="match status" value="1"/>
</dbReference>
<name>A0A1G9RX48_9PSEU</name>
<dbReference type="PROSITE" id="PS50846">
    <property type="entry name" value="HMA_2"/>
    <property type="match status" value="1"/>
</dbReference>
<dbReference type="GO" id="GO:0005886">
    <property type="term" value="C:plasma membrane"/>
    <property type="evidence" value="ECO:0007669"/>
    <property type="project" value="UniProtKB-SubCell"/>
</dbReference>
<dbReference type="PANTHER" id="PTHR43520:SF8">
    <property type="entry name" value="P-TYPE CU(+) TRANSPORTER"/>
    <property type="match status" value="1"/>
</dbReference>
<dbReference type="InterPro" id="IPR036412">
    <property type="entry name" value="HAD-like_sf"/>
</dbReference>
<dbReference type="RefSeq" id="WP_090011851.1">
    <property type="nucleotide sequence ID" value="NZ_FNET01000019.1"/>
</dbReference>
<dbReference type="InterPro" id="IPR001757">
    <property type="entry name" value="P_typ_ATPase"/>
</dbReference>
<evidence type="ECO:0000259" key="12">
    <source>
        <dbReference type="PROSITE" id="PS50846"/>
    </source>
</evidence>
<dbReference type="SUPFAM" id="SSF56784">
    <property type="entry name" value="HAD-like"/>
    <property type="match status" value="1"/>
</dbReference>
<feature type="transmembrane region" description="Helical" evidence="10">
    <location>
        <begin position="373"/>
        <end position="392"/>
    </location>
</feature>
<evidence type="ECO:0000256" key="7">
    <source>
        <dbReference type="ARBA" id="ARBA00022967"/>
    </source>
</evidence>
<keyword evidence="4 10" id="KW-0479">Metal-binding</keyword>
<evidence type="ECO:0000256" key="10">
    <source>
        <dbReference type="RuleBase" id="RU362081"/>
    </source>
</evidence>
<comment type="similarity">
    <text evidence="2 10">Belongs to the cation transport ATPase (P-type) (TC 3.A.3) family. Type IB subfamily.</text>
</comment>
<evidence type="ECO:0000256" key="1">
    <source>
        <dbReference type="ARBA" id="ARBA00004651"/>
    </source>
</evidence>
<keyword evidence="7" id="KW-1278">Translocase</keyword>
<dbReference type="InterPro" id="IPR023299">
    <property type="entry name" value="ATPase_P-typ_cyto_dom_N"/>
</dbReference>
<dbReference type="SFLD" id="SFLDS00003">
    <property type="entry name" value="Haloacid_Dehalogenase"/>
    <property type="match status" value="1"/>
</dbReference>
<dbReference type="InterPro" id="IPR008250">
    <property type="entry name" value="ATPase_P-typ_transduc_dom_A_sf"/>
</dbReference>
<keyword evidence="6 10" id="KW-0067">ATP-binding</keyword>
<evidence type="ECO:0000256" key="8">
    <source>
        <dbReference type="ARBA" id="ARBA00022989"/>
    </source>
</evidence>
<dbReference type="SUPFAM" id="SSF55008">
    <property type="entry name" value="HMA, heavy metal-associated domain"/>
    <property type="match status" value="1"/>
</dbReference>
<comment type="subcellular location">
    <subcellularLocation>
        <location evidence="1">Cell membrane</location>
        <topology evidence="1">Multi-pass membrane protein</topology>
    </subcellularLocation>
</comment>
<dbReference type="SFLD" id="SFLDF00027">
    <property type="entry name" value="p-type_atpase"/>
    <property type="match status" value="1"/>
</dbReference>
<dbReference type="PROSITE" id="PS00154">
    <property type="entry name" value="ATPASE_E1_E2"/>
    <property type="match status" value="1"/>
</dbReference>
<dbReference type="GO" id="GO:0043682">
    <property type="term" value="F:P-type divalent copper transporter activity"/>
    <property type="evidence" value="ECO:0007669"/>
    <property type="project" value="TreeGrafter"/>
</dbReference>
<feature type="region of interest" description="Disordered" evidence="11">
    <location>
        <begin position="1"/>
        <end position="20"/>
    </location>
</feature>
<evidence type="ECO:0000256" key="3">
    <source>
        <dbReference type="ARBA" id="ARBA00022692"/>
    </source>
</evidence>
<dbReference type="InterPro" id="IPR023298">
    <property type="entry name" value="ATPase_P-typ_TM_dom_sf"/>
</dbReference>
<feature type="transmembrane region" description="Helical" evidence="10">
    <location>
        <begin position="178"/>
        <end position="197"/>
    </location>
</feature>
<dbReference type="NCBIfam" id="TIGR01511">
    <property type="entry name" value="ATPase-IB1_Cu"/>
    <property type="match status" value="1"/>
</dbReference>
<dbReference type="GO" id="GO:0005524">
    <property type="term" value="F:ATP binding"/>
    <property type="evidence" value="ECO:0007669"/>
    <property type="project" value="UniProtKB-UniRule"/>
</dbReference>
<feature type="domain" description="HMA" evidence="12">
    <location>
        <begin position="24"/>
        <end position="88"/>
    </location>
</feature>
<dbReference type="InterPro" id="IPR000579">
    <property type="entry name" value="Cation-trans_P-type_ATPase_A/B"/>
</dbReference>
<dbReference type="CDD" id="cd02094">
    <property type="entry name" value="P-type_ATPase_Cu-like"/>
    <property type="match status" value="1"/>
</dbReference>
<dbReference type="Proteomes" id="UP000199682">
    <property type="component" value="Unassembled WGS sequence"/>
</dbReference>
<dbReference type="FunFam" id="2.70.150.10:FF:000002">
    <property type="entry name" value="Copper-transporting ATPase 1, putative"/>
    <property type="match status" value="1"/>
</dbReference>
<dbReference type="InterPro" id="IPR044492">
    <property type="entry name" value="P_typ_ATPase_HD_dom"/>
</dbReference>
<evidence type="ECO:0000256" key="6">
    <source>
        <dbReference type="ARBA" id="ARBA00022840"/>
    </source>
</evidence>
<dbReference type="Gene3D" id="3.40.1110.10">
    <property type="entry name" value="Calcium-transporting ATPase, cytoplasmic domain N"/>
    <property type="match status" value="1"/>
</dbReference>
<feature type="transmembrane region" description="Helical" evidence="10">
    <location>
        <begin position="140"/>
        <end position="158"/>
    </location>
</feature>
<evidence type="ECO:0000313" key="13">
    <source>
        <dbReference type="EMBL" id="SDM27752.1"/>
    </source>
</evidence>
<dbReference type="SUPFAM" id="SSF81653">
    <property type="entry name" value="Calcium ATPase, transduction domain A"/>
    <property type="match status" value="1"/>
</dbReference>
<feature type="transmembrane region" description="Helical" evidence="10">
    <location>
        <begin position="713"/>
        <end position="729"/>
    </location>
</feature>
<dbReference type="InterPro" id="IPR027256">
    <property type="entry name" value="P-typ_ATPase_IB"/>
</dbReference>
<feature type="transmembrane region" description="Helical" evidence="10">
    <location>
        <begin position="404"/>
        <end position="426"/>
    </location>
</feature>
<dbReference type="Gene3D" id="3.30.70.100">
    <property type="match status" value="1"/>
</dbReference>
<accession>A0A1G9RX48</accession>
<evidence type="ECO:0000256" key="5">
    <source>
        <dbReference type="ARBA" id="ARBA00022741"/>
    </source>
</evidence>
<dbReference type="GO" id="GO:0055070">
    <property type="term" value="P:copper ion homeostasis"/>
    <property type="evidence" value="ECO:0007669"/>
    <property type="project" value="TreeGrafter"/>
</dbReference>
<dbReference type="InterPro" id="IPR059000">
    <property type="entry name" value="ATPase_P-type_domA"/>
</dbReference>
<evidence type="ECO:0000313" key="14">
    <source>
        <dbReference type="Proteomes" id="UP000199682"/>
    </source>
</evidence>
<dbReference type="GO" id="GO:0016887">
    <property type="term" value="F:ATP hydrolysis activity"/>
    <property type="evidence" value="ECO:0007669"/>
    <property type="project" value="InterPro"/>
</dbReference>
<dbReference type="InterPro" id="IPR023214">
    <property type="entry name" value="HAD_sf"/>
</dbReference>
<evidence type="ECO:0000256" key="2">
    <source>
        <dbReference type="ARBA" id="ARBA00006024"/>
    </source>
</evidence>
<gene>
    <name evidence="13" type="ORF">SAMN04488074_11949</name>
</gene>
<dbReference type="InterPro" id="IPR018303">
    <property type="entry name" value="ATPase_P-typ_P_site"/>
</dbReference>
<evidence type="ECO:0000256" key="4">
    <source>
        <dbReference type="ARBA" id="ARBA00022723"/>
    </source>
</evidence>
<dbReference type="Gene3D" id="2.70.150.10">
    <property type="entry name" value="Calcium-transporting ATPase, cytoplasmic transduction domain A"/>
    <property type="match status" value="1"/>
</dbReference>
<dbReference type="GO" id="GO:0005507">
    <property type="term" value="F:copper ion binding"/>
    <property type="evidence" value="ECO:0007669"/>
    <property type="project" value="TreeGrafter"/>
</dbReference>
<evidence type="ECO:0000256" key="11">
    <source>
        <dbReference type="SAM" id="MobiDB-lite"/>
    </source>
</evidence>